<evidence type="ECO:0000256" key="1">
    <source>
        <dbReference type="SAM" id="MobiDB-lite"/>
    </source>
</evidence>
<feature type="region of interest" description="Disordered" evidence="1">
    <location>
        <begin position="1"/>
        <end position="38"/>
    </location>
</feature>
<dbReference type="EMBL" id="BMRP01000013">
    <property type="protein sequence ID" value="GGU70292.1"/>
    <property type="molecule type" value="Genomic_DNA"/>
</dbReference>
<feature type="region of interest" description="Disordered" evidence="1">
    <location>
        <begin position="65"/>
        <end position="126"/>
    </location>
</feature>
<keyword evidence="3" id="KW-1185">Reference proteome</keyword>
<comment type="caution">
    <text evidence="2">The sequence shown here is derived from an EMBL/GenBank/DDBJ whole genome shotgun (WGS) entry which is preliminary data.</text>
</comment>
<protein>
    <submittedName>
        <fullName evidence="2">Uncharacterized protein</fullName>
    </submittedName>
</protein>
<accession>A0ABQ2V7K1</accession>
<dbReference type="Proteomes" id="UP000654471">
    <property type="component" value="Unassembled WGS sequence"/>
</dbReference>
<proteinExistence type="predicted"/>
<organism evidence="2 3">
    <name type="scientific">Streptomyces albospinus</name>
    <dbReference type="NCBI Taxonomy" id="285515"/>
    <lineage>
        <taxon>Bacteria</taxon>
        <taxon>Bacillati</taxon>
        <taxon>Actinomycetota</taxon>
        <taxon>Actinomycetes</taxon>
        <taxon>Kitasatosporales</taxon>
        <taxon>Streptomycetaceae</taxon>
        <taxon>Streptomyces</taxon>
    </lineage>
</organism>
<evidence type="ECO:0000313" key="3">
    <source>
        <dbReference type="Proteomes" id="UP000654471"/>
    </source>
</evidence>
<sequence>MRHADGRLTSPPEPAPAPRWLTGRAPRSARKTGWHRPAETIGAATPAPYAHPPRANDWFVGITGHRARSGGEENRLRGGSAGKPHRKRQALHDGGMVTTSEGAEKGRPEGLPEGFRGRPTGLRCWR</sequence>
<gene>
    <name evidence="2" type="ORF">GCM10010211_39930</name>
</gene>
<reference evidence="3" key="1">
    <citation type="journal article" date="2019" name="Int. J. Syst. Evol. Microbiol.">
        <title>The Global Catalogue of Microorganisms (GCM) 10K type strain sequencing project: providing services to taxonomists for standard genome sequencing and annotation.</title>
        <authorList>
            <consortium name="The Broad Institute Genomics Platform"/>
            <consortium name="The Broad Institute Genome Sequencing Center for Infectious Disease"/>
            <person name="Wu L."/>
            <person name="Ma J."/>
        </authorList>
    </citation>
    <scope>NUCLEOTIDE SEQUENCE [LARGE SCALE GENOMIC DNA]</scope>
    <source>
        <strain evidence="3">JCM 3399</strain>
    </source>
</reference>
<evidence type="ECO:0000313" key="2">
    <source>
        <dbReference type="EMBL" id="GGU70292.1"/>
    </source>
</evidence>
<name>A0ABQ2V7K1_9ACTN</name>